<keyword evidence="3" id="KW-1185">Reference proteome</keyword>
<dbReference type="EMBL" id="CM018052">
    <property type="protein sequence ID" value="KAA8515374.1"/>
    <property type="molecule type" value="Genomic_DNA"/>
</dbReference>
<feature type="compositionally biased region" description="Polar residues" evidence="1">
    <location>
        <begin position="29"/>
        <end position="38"/>
    </location>
</feature>
<organism evidence="2 3">
    <name type="scientific">Nyssa sinensis</name>
    <dbReference type="NCBI Taxonomy" id="561372"/>
    <lineage>
        <taxon>Eukaryota</taxon>
        <taxon>Viridiplantae</taxon>
        <taxon>Streptophyta</taxon>
        <taxon>Embryophyta</taxon>
        <taxon>Tracheophyta</taxon>
        <taxon>Spermatophyta</taxon>
        <taxon>Magnoliopsida</taxon>
        <taxon>eudicotyledons</taxon>
        <taxon>Gunneridae</taxon>
        <taxon>Pentapetalae</taxon>
        <taxon>asterids</taxon>
        <taxon>Cornales</taxon>
        <taxon>Nyssaceae</taxon>
        <taxon>Nyssa</taxon>
    </lineage>
</organism>
<proteinExistence type="predicted"/>
<protein>
    <submittedName>
        <fullName evidence="2">Uncharacterized protein</fullName>
    </submittedName>
</protein>
<dbReference type="Proteomes" id="UP000325577">
    <property type="component" value="Linkage Group LG9"/>
</dbReference>
<feature type="region of interest" description="Disordered" evidence="1">
    <location>
        <begin position="29"/>
        <end position="91"/>
    </location>
</feature>
<name>A0A5J4ZC97_9ASTE</name>
<sequence>MGREGVKFSQQFFLFLIDFRFHREGDITATSRNSNDFSNGDEEETGCDEISRPSPPPPPPPPKQRNKRSQERTSDSPESLSPKTDNPYYEDEFEISAPNVSGKILRFSRRKKKIRLVNMLSLTDAKLDFDPIDLDRLPDLLLRTRHVKDLTLGFRCIQVGSDFFLISIATPNSFL</sequence>
<evidence type="ECO:0000313" key="2">
    <source>
        <dbReference type="EMBL" id="KAA8515374.1"/>
    </source>
</evidence>
<evidence type="ECO:0000313" key="3">
    <source>
        <dbReference type="Proteomes" id="UP000325577"/>
    </source>
</evidence>
<evidence type="ECO:0000256" key="1">
    <source>
        <dbReference type="SAM" id="MobiDB-lite"/>
    </source>
</evidence>
<accession>A0A5J4ZC97</accession>
<feature type="compositionally biased region" description="Pro residues" evidence="1">
    <location>
        <begin position="53"/>
        <end position="63"/>
    </location>
</feature>
<dbReference type="AlphaFoldDB" id="A0A5J4ZC97"/>
<reference evidence="2 3" key="1">
    <citation type="submission" date="2019-09" db="EMBL/GenBank/DDBJ databases">
        <title>A chromosome-level genome assembly of the Chinese tupelo Nyssa sinensis.</title>
        <authorList>
            <person name="Yang X."/>
            <person name="Kang M."/>
            <person name="Yang Y."/>
            <person name="Xiong H."/>
            <person name="Wang M."/>
            <person name="Zhang Z."/>
            <person name="Wang Z."/>
            <person name="Wu H."/>
            <person name="Ma T."/>
            <person name="Liu J."/>
            <person name="Xi Z."/>
        </authorList>
    </citation>
    <scope>NUCLEOTIDE SEQUENCE [LARGE SCALE GENOMIC DNA]</scope>
    <source>
        <strain evidence="2">J267</strain>
        <tissue evidence="2">Leaf</tissue>
    </source>
</reference>
<gene>
    <name evidence="2" type="ORF">F0562_019015</name>
</gene>